<sequence length="452" mass="51036">MGNCLTLLRCAEKCLDTLAALADEGQKNDLTECGDDVAARFNAGVRDSNYQNRGRQMAKLVALAYERMTEVHHSQVRYCWRRLYTDASLALICSAVYNTALEREAEGEEEPVSAPDTVWRNWVRGLDMIIIIAGAPGKGRLEMVHELIYGIQSGYDVGLSAPPVAINPVRGDILPPPKHSLSVRRLSKAPTMAAFERLSSEPFILPGWARDWPAMKEKHDWSSPSYLLSVAGPGRVVPVEVGSDYRRDDWSQELMEWEEFLQRIGMIKGEKEVHDHRPVYLAQYNLFKQFHKLRNDFEVPDYVYSGVGEGNPDYIPPANEEGLMLNAWLGPKGMVSPAHSDPYYNIYTQVVGRKTVWLAPSSLRRGAMYQYMCPLVPQTIAGKPPASTTLEKTSSIDVFSSLPLVDKPWFIDEVLPRAMCCVLEPGDMLYIPILWWHAMRSEDISFSVSMWF</sequence>
<dbReference type="Pfam" id="PF13621">
    <property type="entry name" value="Cupin_8"/>
    <property type="match status" value="1"/>
</dbReference>
<dbReference type="EMBL" id="KV417310">
    <property type="protein sequence ID" value="KZO92448.1"/>
    <property type="molecule type" value="Genomic_DNA"/>
</dbReference>
<proteinExistence type="predicted"/>
<keyword evidence="3" id="KW-1185">Reference proteome</keyword>
<dbReference type="InterPro" id="IPR041667">
    <property type="entry name" value="Cupin_8"/>
</dbReference>
<dbReference type="PROSITE" id="PS51184">
    <property type="entry name" value="JMJC"/>
    <property type="match status" value="1"/>
</dbReference>
<dbReference type="PANTHER" id="PTHR12461">
    <property type="entry name" value="HYPOXIA-INDUCIBLE FACTOR 1 ALPHA INHIBITOR-RELATED"/>
    <property type="match status" value="1"/>
</dbReference>
<feature type="domain" description="JmjC" evidence="1">
    <location>
        <begin position="288"/>
        <end position="452"/>
    </location>
</feature>
<gene>
    <name evidence="2" type="ORF">CALVIDRAFT_540912</name>
</gene>
<dbReference type="SMART" id="SM00558">
    <property type="entry name" value="JmjC"/>
    <property type="match status" value="1"/>
</dbReference>
<dbReference type="Proteomes" id="UP000076738">
    <property type="component" value="Unassembled WGS sequence"/>
</dbReference>
<evidence type="ECO:0000313" key="3">
    <source>
        <dbReference type="Proteomes" id="UP000076738"/>
    </source>
</evidence>
<organism evidence="2 3">
    <name type="scientific">Calocera viscosa (strain TUFC12733)</name>
    <dbReference type="NCBI Taxonomy" id="1330018"/>
    <lineage>
        <taxon>Eukaryota</taxon>
        <taxon>Fungi</taxon>
        <taxon>Dikarya</taxon>
        <taxon>Basidiomycota</taxon>
        <taxon>Agaricomycotina</taxon>
        <taxon>Dacrymycetes</taxon>
        <taxon>Dacrymycetales</taxon>
        <taxon>Dacrymycetaceae</taxon>
        <taxon>Calocera</taxon>
    </lineage>
</organism>
<evidence type="ECO:0000313" key="2">
    <source>
        <dbReference type="EMBL" id="KZO92448.1"/>
    </source>
</evidence>
<accession>A0A167IAC4</accession>
<protein>
    <submittedName>
        <fullName evidence="2">Clavaminate synthase-like protein</fullName>
    </submittedName>
</protein>
<dbReference type="PANTHER" id="PTHR12461:SF94">
    <property type="entry name" value="JMJC DOMAIN-CONTAINING PROTEIN"/>
    <property type="match status" value="1"/>
</dbReference>
<dbReference type="InterPro" id="IPR003347">
    <property type="entry name" value="JmjC_dom"/>
</dbReference>
<dbReference type="AlphaFoldDB" id="A0A167IAC4"/>
<name>A0A167IAC4_CALVF</name>
<reference evidence="2 3" key="1">
    <citation type="journal article" date="2016" name="Mol. Biol. Evol.">
        <title>Comparative Genomics of Early-Diverging Mushroom-Forming Fungi Provides Insights into the Origins of Lignocellulose Decay Capabilities.</title>
        <authorList>
            <person name="Nagy L.G."/>
            <person name="Riley R."/>
            <person name="Tritt A."/>
            <person name="Adam C."/>
            <person name="Daum C."/>
            <person name="Floudas D."/>
            <person name="Sun H."/>
            <person name="Yadav J.S."/>
            <person name="Pangilinan J."/>
            <person name="Larsson K.H."/>
            <person name="Matsuura K."/>
            <person name="Barry K."/>
            <person name="Labutti K."/>
            <person name="Kuo R."/>
            <person name="Ohm R.A."/>
            <person name="Bhattacharya S.S."/>
            <person name="Shirouzu T."/>
            <person name="Yoshinaga Y."/>
            <person name="Martin F.M."/>
            <person name="Grigoriev I.V."/>
            <person name="Hibbett D.S."/>
        </authorList>
    </citation>
    <scope>NUCLEOTIDE SEQUENCE [LARGE SCALE GENOMIC DNA]</scope>
    <source>
        <strain evidence="2 3">TUFC12733</strain>
    </source>
</reference>
<dbReference type="SUPFAM" id="SSF51197">
    <property type="entry name" value="Clavaminate synthase-like"/>
    <property type="match status" value="1"/>
</dbReference>
<evidence type="ECO:0000259" key="1">
    <source>
        <dbReference type="PROSITE" id="PS51184"/>
    </source>
</evidence>
<dbReference type="STRING" id="1330018.A0A167IAC4"/>
<dbReference type="Gene3D" id="2.60.120.650">
    <property type="entry name" value="Cupin"/>
    <property type="match status" value="1"/>
</dbReference>
<dbReference type="OrthoDB" id="47172at2759"/>